<name>G9WWW4_9FIRM</name>
<feature type="transmembrane region" description="Helical" evidence="11">
    <location>
        <begin position="90"/>
        <end position="110"/>
    </location>
</feature>
<dbReference type="Pfam" id="PF02653">
    <property type="entry name" value="BPD_transp_2"/>
    <property type="match status" value="1"/>
</dbReference>
<comment type="subunit">
    <text evidence="2">The complex is composed of two ATP-binding proteins (LsrA), two transmembrane proteins (LsrC and LsrD) and a solute-binding protein (LsrB).</text>
</comment>
<feature type="transmembrane region" description="Helical" evidence="11">
    <location>
        <begin position="291"/>
        <end position="310"/>
    </location>
</feature>
<evidence type="ECO:0000256" key="5">
    <source>
        <dbReference type="ARBA" id="ARBA00022519"/>
    </source>
</evidence>
<evidence type="ECO:0000256" key="4">
    <source>
        <dbReference type="ARBA" id="ARBA00022475"/>
    </source>
</evidence>
<dbReference type="HOGENOM" id="CLU_028880_0_1_9"/>
<evidence type="ECO:0000256" key="8">
    <source>
        <dbReference type="ARBA" id="ARBA00023136"/>
    </source>
</evidence>
<keyword evidence="6 11" id="KW-0812">Transmembrane</keyword>
<dbReference type="PATRIC" id="fig|796944.3.peg.2083"/>
<keyword evidence="5" id="KW-0997">Cell inner membrane</keyword>
<organism evidence="12 13">
    <name type="scientific">Oribacterium asaccharolyticum ACB7</name>
    <dbReference type="NCBI Taxonomy" id="796944"/>
    <lineage>
        <taxon>Bacteria</taxon>
        <taxon>Bacillati</taxon>
        <taxon>Bacillota</taxon>
        <taxon>Clostridia</taxon>
        <taxon>Lachnospirales</taxon>
        <taxon>Lachnospiraceae</taxon>
        <taxon>Oribacterium</taxon>
    </lineage>
</organism>
<feature type="transmembrane region" description="Helical" evidence="11">
    <location>
        <begin position="36"/>
        <end position="60"/>
    </location>
</feature>
<dbReference type="CDD" id="cd06579">
    <property type="entry name" value="TM_PBP1_transp_AraH_like"/>
    <property type="match status" value="1"/>
</dbReference>
<keyword evidence="4" id="KW-1003">Cell membrane</keyword>
<dbReference type="RefSeq" id="WP_009537121.1">
    <property type="nucleotide sequence ID" value="NZ_JH414505.1"/>
</dbReference>
<evidence type="ECO:0000256" key="9">
    <source>
        <dbReference type="ARBA" id="ARBA00025439"/>
    </source>
</evidence>
<reference evidence="12 13" key="1">
    <citation type="submission" date="2011-08" db="EMBL/GenBank/DDBJ databases">
        <title>The Genome Sequence of Oribacterium sp. ACB7.</title>
        <authorList>
            <consortium name="The Broad Institute Genome Sequencing Platform"/>
            <person name="Earl A."/>
            <person name="Ward D."/>
            <person name="Feldgarden M."/>
            <person name="Gevers D."/>
            <person name="Sizova M."/>
            <person name="Hazen A."/>
            <person name="Epstein S."/>
            <person name="Young S.K."/>
            <person name="Zeng Q."/>
            <person name="Gargeya S."/>
            <person name="Fitzgerald M."/>
            <person name="Haas B."/>
            <person name="Abouelleil A."/>
            <person name="Alvarado L."/>
            <person name="Arachchi H.M."/>
            <person name="Berlin A."/>
            <person name="Brown A."/>
            <person name="Chapman S.B."/>
            <person name="Chen Z."/>
            <person name="Dunbar C."/>
            <person name="Freedman E."/>
            <person name="Gearin G."/>
            <person name="Gellesch M."/>
            <person name="Goldberg J."/>
            <person name="Griggs A."/>
            <person name="Gujja S."/>
            <person name="Heiman D."/>
            <person name="Howarth C."/>
            <person name="Larson L."/>
            <person name="Lui A."/>
            <person name="MacDonald P.J.P."/>
            <person name="Montmayeur A."/>
            <person name="Murphy C."/>
            <person name="Neiman D."/>
            <person name="Pearson M."/>
            <person name="Priest M."/>
            <person name="Roberts A."/>
            <person name="Saif S."/>
            <person name="Shea T."/>
            <person name="Shenoy N."/>
            <person name="Sisk P."/>
            <person name="Stolte C."/>
            <person name="Sykes S."/>
            <person name="Wortman J."/>
            <person name="Nusbaum C."/>
            <person name="Birren B."/>
        </authorList>
    </citation>
    <scope>NUCLEOTIDE SEQUENCE [LARGE SCALE GENOMIC DNA]</scope>
    <source>
        <strain evidence="12 13">ACB7</strain>
    </source>
</reference>
<evidence type="ECO:0000313" key="12">
    <source>
        <dbReference type="EMBL" id="EHL09297.1"/>
    </source>
</evidence>
<accession>G9WWW4</accession>
<dbReference type="EMBL" id="AFZD01000021">
    <property type="protein sequence ID" value="EHL09297.1"/>
    <property type="molecule type" value="Genomic_DNA"/>
</dbReference>
<dbReference type="InterPro" id="IPR001851">
    <property type="entry name" value="ABC_transp_permease"/>
</dbReference>
<evidence type="ECO:0000256" key="10">
    <source>
        <dbReference type="ARBA" id="ARBA00039382"/>
    </source>
</evidence>
<dbReference type="PANTHER" id="PTHR32196">
    <property type="entry name" value="ABC TRANSPORTER PERMEASE PROTEIN YPHD-RELATED-RELATED"/>
    <property type="match status" value="1"/>
</dbReference>
<dbReference type="AlphaFoldDB" id="G9WWW4"/>
<evidence type="ECO:0000313" key="13">
    <source>
        <dbReference type="Proteomes" id="UP000003527"/>
    </source>
</evidence>
<feature type="transmembrane region" description="Helical" evidence="11">
    <location>
        <begin position="12"/>
        <end position="30"/>
    </location>
</feature>
<dbReference type="GO" id="GO:0005886">
    <property type="term" value="C:plasma membrane"/>
    <property type="evidence" value="ECO:0007669"/>
    <property type="project" value="UniProtKB-SubCell"/>
</dbReference>
<comment type="caution">
    <text evidence="12">The sequence shown here is derived from an EMBL/GenBank/DDBJ whole genome shotgun (WGS) entry which is preliminary data.</text>
</comment>
<keyword evidence="13" id="KW-1185">Reference proteome</keyword>
<evidence type="ECO:0000256" key="6">
    <source>
        <dbReference type="ARBA" id="ARBA00022692"/>
    </source>
</evidence>
<feature type="transmembrane region" description="Helical" evidence="11">
    <location>
        <begin position="117"/>
        <end position="137"/>
    </location>
</feature>
<keyword evidence="7 11" id="KW-1133">Transmembrane helix</keyword>
<evidence type="ECO:0000256" key="3">
    <source>
        <dbReference type="ARBA" id="ARBA00022448"/>
    </source>
</evidence>
<comment type="subcellular location">
    <subcellularLocation>
        <location evidence="1">Cell membrane</location>
        <topology evidence="1">Multi-pass membrane protein</topology>
    </subcellularLocation>
</comment>
<dbReference type="PANTHER" id="PTHR32196:SF29">
    <property type="entry name" value="AUTOINDUCER 2 IMPORT SYSTEM PERMEASE PROTEIN LSRC"/>
    <property type="match status" value="1"/>
</dbReference>
<protein>
    <recommendedName>
        <fullName evidence="10">Autoinducer 2 import system permease protein LsrC</fullName>
    </recommendedName>
</protein>
<keyword evidence="3" id="KW-0813">Transport</keyword>
<dbReference type="GO" id="GO:0022857">
    <property type="term" value="F:transmembrane transporter activity"/>
    <property type="evidence" value="ECO:0007669"/>
    <property type="project" value="InterPro"/>
</dbReference>
<proteinExistence type="predicted"/>
<gene>
    <name evidence="12" type="ORF">HMPREF9624_01338</name>
</gene>
<sequence>MKYLNELKKARWLSSFLFLIALFLVTGMVNPDFLTYSNIVTSFNGSVVFTLLAIGIAFVIMTGEIDVSIGAVMGLTATIAGQIAKRNGSILEMLVFAVLIGMLVGAMNGIGVSFFHVPSLIFTLGINGALRGLIYVVSGGKTTENFAGAFTKIGNQVLFAEVTIYLAIIVVIIAVIHLLLTKTKKGKYFIAVGDNPNGATLVGISVMKTKMLAYIICGIFAGVAGVVFASKYGQVNIVAGTGYEMSAIAACVLGGISLSGGLGNILGAAFGAVIMSSVSRMLVFIHLPSNFNNTLTGVMLLIIVVADALVQRHAVESARRKRLLSRTAAFDAKVGGKK</sequence>
<evidence type="ECO:0000256" key="11">
    <source>
        <dbReference type="SAM" id="Phobius"/>
    </source>
</evidence>
<comment type="function">
    <text evidence="9">Part of the ABC transporter complex LsrABCD involved in autoinducer 2 (AI-2) import. Probably responsible for the translocation of the substrate across the membrane.</text>
</comment>
<evidence type="ECO:0000256" key="1">
    <source>
        <dbReference type="ARBA" id="ARBA00004651"/>
    </source>
</evidence>
<feature type="transmembrane region" description="Helical" evidence="11">
    <location>
        <begin position="157"/>
        <end position="180"/>
    </location>
</feature>
<feature type="transmembrane region" description="Helical" evidence="11">
    <location>
        <begin position="211"/>
        <end position="229"/>
    </location>
</feature>
<dbReference type="Proteomes" id="UP000003527">
    <property type="component" value="Unassembled WGS sequence"/>
</dbReference>
<keyword evidence="8 11" id="KW-0472">Membrane</keyword>
<evidence type="ECO:0000256" key="7">
    <source>
        <dbReference type="ARBA" id="ARBA00022989"/>
    </source>
</evidence>
<evidence type="ECO:0000256" key="2">
    <source>
        <dbReference type="ARBA" id="ARBA00011262"/>
    </source>
</evidence>